<dbReference type="Pfam" id="PF06645">
    <property type="entry name" value="SPC12"/>
    <property type="match status" value="1"/>
</dbReference>
<dbReference type="GO" id="GO:0006465">
    <property type="term" value="P:signal peptide processing"/>
    <property type="evidence" value="ECO:0007669"/>
    <property type="project" value="InterPro"/>
</dbReference>
<evidence type="ECO:0000259" key="8">
    <source>
        <dbReference type="Pfam" id="PF12937"/>
    </source>
</evidence>
<dbReference type="VEuPathDB" id="FungiDB:SCHCODRAFT_01154521"/>
<keyword evidence="5 7" id="KW-1133">Transmembrane helix</keyword>
<dbReference type="KEGG" id="scm:SCHCO_01154521"/>
<keyword evidence="6 7" id="KW-0472">Membrane</keyword>
<sequence>MSSPLDFLKEFFEGNIDFVGQHYAEEAARSILIAGTVLSFFAGYFSQSMKVTFSALGSFVILAAVNWHWWLATFGHATVNSGGRVSGSTSSSQITCSIRNPASMFMPKSMSNLTATGPPKMKHWLFVNTQRVEWLTQPFPEPQPLRSSLTDSSLETLLNIFGHCSPADLVAVRGVCKLFKKILDDKPYTWNLARKGVCNMPPPPEGKTEWAWANRICTGLLDSKIDAKELWSEYKPAYKAHKRALNDRLQELLQALEPLDRVGAERCRLFEHLRSPRFRHMFNSFLRDLKLVDSRTLSYELPFIRRELGQIATCDYRQVPDGFHFEMYDRIMCPLCHPNPAATREHLLAYGSLRLRFLEITVQADDLQDHYREFHAKAPVPHLGIFTRCSHCDALPPKPNAPFLRQTVFTAKRLRDHDKAVHVVVNPGRHMVWHATLSEADAAGP</sequence>
<evidence type="ECO:0000256" key="5">
    <source>
        <dbReference type="ARBA" id="ARBA00022989"/>
    </source>
</evidence>
<organism evidence="10">
    <name type="scientific">Schizophyllum commune (strain H4-8 / FGSC 9210)</name>
    <name type="common">Split gill fungus</name>
    <dbReference type="NCBI Taxonomy" id="578458"/>
    <lineage>
        <taxon>Eukaryota</taxon>
        <taxon>Fungi</taxon>
        <taxon>Dikarya</taxon>
        <taxon>Basidiomycota</taxon>
        <taxon>Agaricomycotina</taxon>
        <taxon>Agaricomycetes</taxon>
        <taxon>Agaricomycetidae</taxon>
        <taxon>Agaricales</taxon>
        <taxon>Schizophyllaceae</taxon>
        <taxon>Schizophyllum</taxon>
    </lineage>
</organism>
<dbReference type="CDD" id="cd09917">
    <property type="entry name" value="F-box_SF"/>
    <property type="match status" value="1"/>
</dbReference>
<evidence type="ECO:0000313" key="10">
    <source>
        <dbReference type="Proteomes" id="UP000007431"/>
    </source>
</evidence>
<dbReference type="InterPro" id="IPR009542">
    <property type="entry name" value="Spc1/SPCS1"/>
</dbReference>
<dbReference type="GO" id="GO:0005787">
    <property type="term" value="C:signal peptidase complex"/>
    <property type="evidence" value="ECO:0007669"/>
    <property type="project" value="InterPro"/>
</dbReference>
<dbReference type="AlphaFoldDB" id="D8Q7F8"/>
<evidence type="ECO:0000256" key="4">
    <source>
        <dbReference type="ARBA" id="ARBA00022824"/>
    </source>
</evidence>
<comment type="subcellular location">
    <subcellularLocation>
        <location evidence="1">Endoplasmic reticulum membrane</location>
        <topology evidence="1">Multi-pass membrane protein</topology>
    </subcellularLocation>
</comment>
<reference evidence="9 10" key="1">
    <citation type="journal article" date="2010" name="Nat. Biotechnol.">
        <title>Genome sequence of the model mushroom Schizophyllum commune.</title>
        <authorList>
            <person name="Ohm R.A."/>
            <person name="de Jong J.F."/>
            <person name="Lugones L.G."/>
            <person name="Aerts A."/>
            <person name="Kothe E."/>
            <person name="Stajich J.E."/>
            <person name="de Vries R.P."/>
            <person name="Record E."/>
            <person name="Levasseur A."/>
            <person name="Baker S.E."/>
            <person name="Bartholomew K.A."/>
            <person name="Coutinho P.M."/>
            <person name="Erdmann S."/>
            <person name="Fowler T.J."/>
            <person name="Gathman A.C."/>
            <person name="Lombard V."/>
            <person name="Henrissat B."/>
            <person name="Knabe N."/>
            <person name="Kuees U."/>
            <person name="Lilly W.W."/>
            <person name="Lindquist E."/>
            <person name="Lucas S."/>
            <person name="Magnuson J.K."/>
            <person name="Piumi F."/>
            <person name="Raudaskoski M."/>
            <person name="Salamov A."/>
            <person name="Schmutz J."/>
            <person name="Schwarze F.W.M.R."/>
            <person name="vanKuyk P.A."/>
            <person name="Horton J.S."/>
            <person name="Grigoriev I.V."/>
            <person name="Woesten H.A.B."/>
        </authorList>
    </citation>
    <scope>NUCLEOTIDE SEQUENCE [LARGE SCALE GENOMIC DNA]</scope>
    <source>
        <strain evidence="10">H4-8 / FGSC 9210</strain>
    </source>
</reference>
<keyword evidence="3 7" id="KW-0812">Transmembrane</keyword>
<dbReference type="HOGENOM" id="CLU_615618_0_0_1"/>
<dbReference type="Proteomes" id="UP000007431">
    <property type="component" value="Unassembled WGS sequence"/>
</dbReference>
<proteinExistence type="inferred from homology"/>
<evidence type="ECO:0000256" key="7">
    <source>
        <dbReference type="SAM" id="Phobius"/>
    </source>
</evidence>
<feature type="domain" description="F-box" evidence="8">
    <location>
        <begin position="155"/>
        <end position="190"/>
    </location>
</feature>
<dbReference type="SUPFAM" id="SSF81383">
    <property type="entry name" value="F-box domain"/>
    <property type="match status" value="1"/>
</dbReference>
<keyword evidence="10" id="KW-1185">Reference proteome</keyword>
<dbReference type="InterPro" id="IPR001810">
    <property type="entry name" value="F-box_dom"/>
</dbReference>
<protein>
    <recommendedName>
        <fullName evidence="8">F-box domain-containing protein</fullName>
    </recommendedName>
</protein>
<dbReference type="InterPro" id="IPR036047">
    <property type="entry name" value="F-box-like_dom_sf"/>
</dbReference>
<dbReference type="RefSeq" id="XP_003031316.1">
    <property type="nucleotide sequence ID" value="XM_003031270.1"/>
</dbReference>
<keyword evidence="4" id="KW-0256">Endoplasmic reticulum</keyword>
<dbReference type="OrthoDB" id="263893at2759"/>
<dbReference type="InParanoid" id="D8Q7F8"/>
<gene>
    <name evidence="9" type="ORF">SCHCODRAFT_257419</name>
</gene>
<evidence type="ECO:0000256" key="3">
    <source>
        <dbReference type="ARBA" id="ARBA00022692"/>
    </source>
</evidence>
<accession>D8Q7F8</accession>
<dbReference type="Pfam" id="PF12937">
    <property type="entry name" value="F-box-like"/>
    <property type="match status" value="1"/>
</dbReference>
<dbReference type="GeneID" id="9586668"/>
<comment type="similarity">
    <text evidence="2">Belongs to the SPCS1 family.</text>
</comment>
<feature type="transmembrane region" description="Helical" evidence="7">
    <location>
        <begin position="27"/>
        <end position="45"/>
    </location>
</feature>
<evidence type="ECO:0000256" key="2">
    <source>
        <dbReference type="ARBA" id="ARBA00005245"/>
    </source>
</evidence>
<evidence type="ECO:0000313" key="9">
    <source>
        <dbReference type="EMBL" id="EFI96413.1"/>
    </source>
</evidence>
<dbReference type="EMBL" id="GL377307">
    <property type="protein sequence ID" value="EFI96413.1"/>
    <property type="molecule type" value="Genomic_DNA"/>
</dbReference>
<evidence type="ECO:0000256" key="1">
    <source>
        <dbReference type="ARBA" id="ARBA00004477"/>
    </source>
</evidence>
<feature type="transmembrane region" description="Helical" evidence="7">
    <location>
        <begin position="52"/>
        <end position="71"/>
    </location>
</feature>
<evidence type="ECO:0000256" key="6">
    <source>
        <dbReference type="ARBA" id="ARBA00023136"/>
    </source>
</evidence>
<name>D8Q7F8_SCHCM</name>